<keyword evidence="3" id="KW-1185">Reference proteome</keyword>
<keyword evidence="1" id="KW-1133">Transmembrane helix</keyword>
<keyword evidence="1" id="KW-0812">Transmembrane</keyword>
<evidence type="ECO:0000313" key="2">
    <source>
        <dbReference type="EMBL" id="KAK3777792.1"/>
    </source>
</evidence>
<organism evidence="2 3">
    <name type="scientific">Elysia crispata</name>
    <name type="common">lettuce slug</name>
    <dbReference type="NCBI Taxonomy" id="231223"/>
    <lineage>
        <taxon>Eukaryota</taxon>
        <taxon>Metazoa</taxon>
        <taxon>Spiralia</taxon>
        <taxon>Lophotrochozoa</taxon>
        <taxon>Mollusca</taxon>
        <taxon>Gastropoda</taxon>
        <taxon>Heterobranchia</taxon>
        <taxon>Euthyneura</taxon>
        <taxon>Panpulmonata</taxon>
        <taxon>Sacoglossa</taxon>
        <taxon>Placobranchoidea</taxon>
        <taxon>Plakobranchidae</taxon>
        <taxon>Elysia</taxon>
    </lineage>
</organism>
<evidence type="ECO:0000313" key="3">
    <source>
        <dbReference type="Proteomes" id="UP001283361"/>
    </source>
</evidence>
<proteinExistence type="predicted"/>
<gene>
    <name evidence="2" type="ORF">RRG08_038042</name>
</gene>
<dbReference type="Proteomes" id="UP001283361">
    <property type="component" value="Unassembled WGS sequence"/>
</dbReference>
<dbReference type="AlphaFoldDB" id="A0AAE1A060"/>
<reference evidence="2" key="1">
    <citation type="journal article" date="2023" name="G3 (Bethesda)">
        <title>A reference genome for the long-term kleptoplast-retaining sea slug Elysia crispata morphotype clarki.</title>
        <authorList>
            <person name="Eastman K.E."/>
            <person name="Pendleton A.L."/>
            <person name="Shaikh M.A."/>
            <person name="Suttiyut T."/>
            <person name="Ogas R."/>
            <person name="Tomko P."/>
            <person name="Gavelis G."/>
            <person name="Widhalm J.R."/>
            <person name="Wisecaver J.H."/>
        </authorList>
    </citation>
    <scope>NUCLEOTIDE SEQUENCE</scope>
    <source>
        <strain evidence="2">ECLA1</strain>
    </source>
</reference>
<protein>
    <submittedName>
        <fullName evidence="2">Uncharacterized protein</fullName>
    </submittedName>
</protein>
<comment type="caution">
    <text evidence="2">The sequence shown here is derived from an EMBL/GenBank/DDBJ whole genome shotgun (WGS) entry which is preliminary data.</text>
</comment>
<feature type="transmembrane region" description="Helical" evidence="1">
    <location>
        <begin position="31"/>
        <end position="52"/>
    </location>
</feature>
<sequence length="160" mass="17825">MSSDHALPPSCCVLHQQNLVSLRFRLIKIDVLLFFLPSSLAAFSIPSPRFFIKPDRSRDKCRRPLKASGKFLLHQHPVGNRHLAKLNRSTLFPSPLGHGQPQKKRVQTRLLAAQSGFSDRPGQVHGTQKIAKGLKARALGRATAISLSDSRPHTPQDDVW</sequence>
<accession>A0AAE1A060</accession>
<name>A0AAE1A060_9GAST</name>
<dbReference type="EMBL" id="JAWDGP010003058">
    <property type="protein sequence ID" value="KAK3777792.1"/>
    <property type="molecule type" value="Genomic_DNA"/>
</dbReference>
<keyword evidence="1" id="KW-0472">Membrane</keyword>
<evidence type="ECO:0000256" key="1">
    <source>
        <dbReference type="SAM" id="Phobius"/>
    </source>
</evidence>